<keyword evidence="4 5" id="KW-0472">Membrane</keyword>
<feature type="transmembrane region" description="Helical" evidence="5">
    <location>
        <begin position="203"/>
        <end position="222"/>
    </location>
</feature>
<name>A0A381X0G3_9ZZZZ</name>
<feature type="transmembrane region" description="Helical" evidence="5">
    <location>
        <begin position="174"/>
        <end position="191"/>
    </location>
</feature>
<evidence type="ECO:0008006" key="7">
    <source>
        <dbReference type="Google" id="ProtNLM"/>
    </source>
</evidence>
<evidence type="ECO:0000256" key="3">
    <source>
        <dbReference type="ARBA" id="ARBA00022989"/>
    </source>
</evidence>
<dbReference type="EMBL" id="UINC01013440">
    <property type="protein sequence ID" value="SVA58072.1"/>
    <property type="molecule type" value="Genomic_DNA"/>
</dbReference>
<feature type="transmembrane region" description="Helical" evidence="5">
    <location>
        <begin position="229"/>
        <end position="251"/>
    </location>
</feature>
<feature type="non-terminal residue" evidence="6">
    <location>
        <position position="1"/>
    </location>
</feature>
<accession>A0A381X0G3</accession>
<feature type="transmembrane region" description="Helical" evidence="5">
    <location>
        <begin position="257"/>
        <end position="278"/>
    </location>
</feature>
<comment type="subcellular location">
    <subcellularLocation>
        <location evidence="1">Membrane</location>
        <topology evidence="1">Multi-pass membrane protein</topology>
    </subcellularLocation>
</comment>
<dbReference type="PANTHER" id="PTHR10361">
    <property type="entry name" value="SODIUM-BILE ACID COTRANSPORTER"/>
    <property type="match status" value="1"/>
</dbReference>
<evidence type="ECO:0000256" key="2">
    <source>
        <dbReference type="ARBA" id="ARBA00022692"/>
    </source>
</evidence>
<feature type="transmembrane region" description="Helical" evidence="5">
    <location>
        <begin position="66"/>
        <end position="87"/>
    </location>
</feature>
<dbReference type="InterPro" id="IPR004710">
    <property type="entry name" value="Bilac:Na_transpt"/>
</dbReference>
<dbReference type="Gene3D" id="1.20.1530.20">
    <property type="match status" value="1"/>
</dbReference>
<reference evidence="6" key="1">
    <citation type="submission" date="2018-05" db="EMBL/GenBank/DDBJ databases">
        <authorList>
            <person name="Lanie J.A."/>
            <person name="Ng W.-L."/>
            <person name="Kazmierczak K.M."/>
            <person name="Andrzejewski T.M."/>
            <person name="Davidsen T.M."/>
            <person name="Wayne K.J."/>
            <person name="Tettelin H."/>
            <person name="Glass J.I."/>
            <person name="Rusch D."/>
            <person name="Podicherti R."/>
            <person name="Tsui H.-C.T."/>
            <person name="Winkler M.E."/>
        </authorList>
    </citation>
    <scope>NUCLEOTIDE SEQUENCE</scope>
</reference>
<feature type="transmembrane region" description="Helical" evidence="5">
    <location>
        <begin position="6"/>
        <end position="26"/>
    </location>
</feature>
<dbReference type="InterPro" id="IPR002657">
    <property type="entry name" value="BilAc:Na_symport/Acr3"/>
</dbReference>
<evidence type="ECO:0000313" key="6">
    <source>
        <dbReference type="EMBL" id="SVA58072.1"/>
    </source>
</evidence>
<feature type="transmembrane region" description="Helical" evidence="5">
    <location>
        <begin position="38"/>
        <end position="60"/>
    </location>
</feature>
<organism evidence="6">
    <name type="scientific">marine metagenome</name>
    <dbReference type="NCBI Taxonomy" id="408172"/>
    <lineage>
        <taxon>unclassified sequences</taxon>
        <taxon>metagenomes</taxon>
        <taxon>ecological metagenomes</taxon>
    </lineage>
</organism>
<dbReference type="InterPro" id="IPR038770">
    <property type="entry name" value="Na+/solute_symporter_sf"/>
</dbReference>
<dbReference type="GO" id="GO:0016020">
    <property type="term" value="C:membrane"/>
    <property type="evidence" value="ECO:0007669"/>
    <property type="project" value="UniProtKB-SubCell"/>
</dbReference>
<protein>
    <recommendedName>
        <fullName evidence="7">Bile acid:sodium symporter</fullName>
    </recommendedName>
</protein>
<dbReference type="PANTHER" id="PTHR10361:SF28">
    <property type="entry name" value="P3 PROTEIN-RELATED"/>
    <property type="match status" value="1"/>
</dbReference>
<evidence type="ECO:0000256" key="1">
    <source>
        <dbReference type="ARBA" id="ARBA00004141"/>
    </source>
</evidence>
<dbReference type="AlphaFoldDB" id="A0A381X0G3"/>
<gene>
    <name evidence="6" type="ORF">METZ01_LOCUS110926</name>
</gene>
<feature type="transmembrane region" description="Helical" evidence="5">
    <location>
        <begin position="132"/>
        <end position="153"/>
    </location>
</feature>
<feature type="transmembrane region" description="Helical" evidence="5">
    <location>
        <begin position="94"/>
        <end position="120"/>
    </location>
</feature>
<sequence>VEAAQPILVALFAITVMGSVGVDLTIDRVWVVFRRPRTLVVGLLLNHLAVPLLALAIARVCQLNEAVTVGFILCASAPGGPVGAMFTQRAEGHVAFAASLIVVMTALNTVTTPLLMGWLIDTEIGDAGASHVWPVMKTILLYLLSPLLLGMLLRYHRPQAAGIALRWLKRTNNVIFVVFFVGMVATQWGVVGEMGSDMGVTPFVAMLVLATCCAVSGFLVAGKQRDLRVALALNTTMRNVALSLLLADIWFTNQQTIMTVMIYGLGMILVALPTTLMLRRGGVVSSSS</sequence>
<dbReference type="Pfam" id="PF01758">
    <property type="entry name" value="SBF"/>
    <property type="match status" value="1"/>
</dbReference>
<evidence type="ECO:0000256" key="5">
    <source>
        <dbReference type="SAM" id="Phobius"/>
    </source>
</evidence>
<evidence type="ECO:0000256" key="4">
    <source>
        <dbReference type="ARBA" id="ARBA00023136"/>
    </source>
</evidence>
<keyword evidence="3 5" id="KW-1133">Transmembrane helix</keyword>
<keyword evidence="2 5" id="KW-0812">Transmembrane</keyword>
<proteinExistence type="predicted"/>